<protein>
    <submittedName>
        <fullName evidence="1">Uncharacterized protein</fullName>
    </submittedName>
</protein>
<dbReference type="EMBL" id="CP007806">
    <property type="protein sequence ID" value="AIG26469.1"/>
    <property type="molecule type" value="Genomic_DNA"/>
</dbReference>
<evidence type="ECO:0000313" key="2">
    <source>
        <dbReference type="Proteomes" id="UP000005850"/>
    </source>
</evidence>
<dbReference type="Proteomes" id="UP000005850">
    <property type="component" value="Chromosome"/>
</dbReference>
<proteinExistence type="predicted"/>
<name>A0A075R3M5_BRELA</name>
<sequence length="37" mass="4158">MFTLSKIIVSAIIIGIITEVSRSFPTQGGNHCRFTYR</sequence>
<dbReference type="HOGENOM" id="CLU_3341021_0_0_9"/>
<evidence type="ECO:0000313" key="1">
    <source>
        <dbReference type="EMBL" id="AIG26469.1"/>
    </source>
</evidence>
<organism evidence="1 2">
    <name type="scientific">Brevibacillus laterosporus LMG 15441</name>
    <dbReference type="NCBI Taxonomy" id="1042163"/>
    <lineage>
        <taxon>Bacteria</taxon>
        <taxon>Bacillati</taxon>
        <taxon>Bacillota</taxon>
        <taxon>Bacilli</taxon>
        <taxon>Bacillales</taxon>
        <taxon>Paenibacillaceae</taxon>
        <taxon>Brevibacillus</taxon>
    </lineage>
</organism>
<reference evidence="1 2" key="1">
    <citation type="journal article" date="2011" name="J. Bacteriol.">
        <title>Genome sequence of Brevibacillus laterosporus LMG 15441, a pathogen of invertebrates.</title>
        <authorList>
            <person name="Djukic M."/>
            <person name="Poehlein A."/>
            <person name="Thurmer A."/>
            <person name="Daniel R."/>
        </authorList>
    </citation>
    <scope>NUCLEOTIDE SEQUENCE [LARGE SCALE GENOMIC DNA]</scope>
    <source>
        <strain evidence="1 2">LMG 15441</strain>
    </source>
</reference>
<keyword evidence="2" id="KW-1185">Reference proteome</keyword>
<dbReference type="AlphaFoldDB" id="A0A075R3M5"/>
<dbReference type="KEGG" id="blr:BRLA_c021480"/>
<gene>
    <name evidence="1" type="ORF">BRLA_c021480</name>
</gene>
<accession>A0A075R3M5</accession>